<protein>
    <submittedName>
        <fullName evidence="1">Uncharacterized protein</fullName>
    </submittedName>
</protein>
<name>A0ABQ5VGA4_9RHOB</name>
<sequence>MKGAISIPKPKVQIQIKRSTKPLATKPWTQKYIGPNRNAQSQERPVLSSKVAVNWRFSAWFAIADETRSDFGSFI</sequence>
<dbReference type="EMBL" id="BSNL01000001">
    <property type="protein sequence ID" value="GLQ26111.1"/>
    <property type="molecule type" value="Genomic_DNA"/>
</dbReference>
<keyword evidence="2" id="KW-1185">Reference proteome</keyword>
<reference evidence="1" key="1">
    <citation type="journal article" date="2014" name="Int. J. Syst. Evol. Microbiol.">
        <title>Complete genome of a new Firmicutes species belonging to the dominant human colonic microbiota ('Ruminococcus bicirculans') reveals two chromosomes and a selective capacity to utilize plant glucans.</title>
        <authorList>
            <consortium name="NISC Comparative Sequencing Program"/>
            <person name="Wegmann U."/>
            <person name="Louis P."/>
            <person name="Goesmann A."/>
            <person name="Henrissat B."/>
            <person name="Duncan S.H."/>
            <person name="Flint H.J."/>
        </authorList>
    </citation>
    <scope>NUCLEOTIDE SEQUENCE</scope>
    <source>
        <strain evidence="1">NBRC 109915</strain>
    </source>
</reference>
<accession>A0ABQ5VGA4</accession>
<evidence type="ECO:0000313" key="1">
    <source>
        <dbReference type="EMBL" id="GLQ26111.1"/>
    </source>
</evidence>
<proteinExistence type="predicted"/>
<gene>
    <name evidence="1" type="ORF">GCM10007927_09140</name>
</gene>
<reference evidence="1" key="2">
    <citation type="submission" date="2023-01" db="EMBL/GenBank/DDBJ databases">
        <title>Draft genome sequence of Sulfitobacter pacificus strain NBRC 109915.</title>
        <authorList>
            <person name="Sun Q."/>
            <person name="Mori K."/>
        </authorList>
    </citation>
    <scope>NUCLEOTIDE SEQUENCE</scope>
    <source>
        <strain evidence="1">NBRC 109915</strain>
    </source>
</reference>
<comment type="caution">
    <text evidence="1">The sequence shown here is derived from an EMBL/GenBank/DDBJ whole genome shotgun (WGS) entry which is preliminary data.</text>
</comment>
<dbReference type="Proteomes" id="UP001161388">
    <property type="component" value="Unassembled WGS sequence"/>
</dbReference>
<evidence type="ECO:0000313" key="2">
    <source>
        <dbReference type="Proteomes" id="UP001161388"/>
    </source>
</evidence>
<organism evidence="1 2">
    <name type="scientific">Sulfitobacter pacificus</name>
    <dbReference type="NCBI Taxonomy" id="1499314"/>
    <lineage>
        <taxon>Bacteria</taxon>
        <taxon>Pseudomonadati</taxon>
        <taxon>Pseudomonadota</taxon>
        <taxon>Alphaproteobacteria</taxon>
        <taxon>Rhodobacterales</taxon>
        <taxon>Roseobacteraceae</taxon>
        <taxon>Sulfitobacter</taxon>
    </lineage>
</organism>